<dbReference type="RefSeq" id="WP_055266033.1">
    <property type="nucleotide sequence ID" value="NZ_CABIXQ010000012.1"/>
</dbReference>
<dbReference type="CDD" id="cd06530">
    <property type="entry name" value="S26_SPase_I"/>
    <property type="match status" value="1"/>
</dbReference>
<evidence type="ECO:0000259" key="11">
    <source>
        <dbReference type="Pfam" id="PF10502"/>
    </source>
</evidence>
<dbReference type="InterPro" id="IPR000223">
    <property type="entry name" value="Pept_S26A_signal_pept_1"/>
</dbReference>
<reference evidence="12 13" key="1">
    <citation type="submission" date="2015-09" db="EMBL/GenBank/DDBJ databases">
        <authorList>
            <consortium name="Pathogen Informatics"/>
        </authorList>
    </citation>
    <scope>NUCLEOTIDE SEQUENCE [LARGE SCALE GENOMIC DNA]</scope>
    <source>
        <strain evidence="12 13">2789STDY5834856</strain>
    </source>
</reference>
<dbReference type="InterPro" id="IPR019533">
    <property type="entry name" value="Peptidase_S26"/>
</dbReference>
<evidence type="ECO:0000313" key="12">
    <source>
        <dbReference type="EMBL" id="CUO63445.1"/>
    </source>
</evidence>
<evidence type="ECO:0000256" key="10">
    <source>
        <dbReference type="SAM" id="MobiDB-lite"/>
    </source>
</evidence>
<keyword evidence="5 8" id="KW-0645">Protease</keyword>
<dbReference type="OrthoDB" id="9802919at2"/>
<keyword evidence="8" id="KW-1133">Transmembrane helix</keyword>
<feature type="domain" description="Peptidase S26" evidence="11">
    <location>
        <begin position="48"/>
        <end position="198"/>
    </location>
</feature>
<evidence type="ECO:0000256" key="4">
    <source>
        <dbReference type="ARBA" id="ARBA00013208"/>
    </source>
</evidence>
<dbReference type="GO" id="GO:0004252">
    <property type="term" value="F:serine-type endopeptidase activity"/>
    <property type="evidence" value="ECO:0007669"/>
    <property type="project" value="InterPro"/>
</dbReference>
<feature type="transmembrane region" description="Helical" evidence="8">
    <location>
        <begin position="49"/>
        <end position="68"/>
    </location>
</feature>
<dbReference type="PRINTS" id="PR00727">
    <property type="entry name" value="LEADERPTASE"/>
</dbReference>
<dbReference type="Proteomes" id="UP000095594">
    <property type="component" value="Unassembled WGS sequence"/>
</dbReference>
<evidence type="ECO:0000256" key="2">
    <source>
        <dbReference type="ARBA" id="ARBA00004401"/>
    </source>
</evidence>
<dbReference type="EMBL" id="CYZX01000012">
    <property type="protein sequence ID" value="CUO63445.1"/>
    <property type="molecule type" value="Genomic_DNA"/>
</dbReference>
<dbReference type="PANTHER" id="PTHR43390:SF1">
    <property type="entry name" value="CHLOROPLAST PROCESSING PEPTIDASE"/>
    <property type="match status" value="1"/>
</dbReference>
<dbReference type="NCBIfam" id="TIGR02227">
    <property type="entry name" value="sigpep_I_bact"/>
    <property type="match status" value="1"/>
</dbReference>
<gene>
    <name evidence="12" type="primary">lepB</name>
    <name evidence="12" type="ORF">ERS852471_01929</name>
</gene>
<keyword evidence="8" id="KW-0812">Transmembrane</keyword>
<evidence type="ECO:0000256" key="5">
    <source>
        <dbReference type="ARBA" id="ARBA00022670"/>
    </source>
</evidence>
<dbReference type="SUPFAM" id="SSF51306">
    <property type="entry name" value="LexA/Signal peptidase"/>
    <property type="match status" value="1"/>
</dbReference>
<dbReference type="InterPro" id="IPR019756">
    <property type="entry name" value="Pept_S26A_signal_pept_1_Ser-AS"/>
</dbReference>
<proteinExistence type="inferred from homology"/>
<dbReference type="InterPro" id="IPR019757">
    <property type="entry name" value="Pept_S26A_signal_pept_1_Lys-AS"/>
</dbReference>
<feature type="active site" evidence="7">
    <location>
        <position position="77"/>
    </location>
</feature>
<name>A0A174GSM9_9CLOT</name>
<dbReference type="PROSITE" id="PS00761">
    <property type="entry name" value="SPASE_I_3"/>
    <property type="match status" value="1"/>
</dbReference>
<evidence type="ECO:0000256" key="8">
    <source>
        <dbReference type="RuleBase" id="RU003993"/>
    </source>
</evidence>
<dbReference type="GO" id="GO:0006465">
    <property type="term" value="P:signal peptide processing"/>
    <property type="evidence" value="ECO:0007669"/>
    <property type="project" value="InterPro"/>
</dbReference>
<dbReference type="GO" id="GO:0009003">
    <property type="term" value="F:signal peptidase activity"/>
    <property type="evidence" value="ECO:0007669"/>
    <property type="project" value="UniProtKB-EC"/>
</dbReference>
<accession>A0A174GSM9</accession>
<evidence type="ECO:0000256" key="3">
    <source>
        <dbReference type="ARBA" id="ARBA00009370"/>
    </source>
</evidence>
<comment type="similarity">
    <text evidence="3 9">Belongs to the peptidase S26 family.</text>
</comment>
<protein>
    <recommendedName>
        <fullName evidence="4 8">Signal peptidase I</fullName>
        <ecNumber evidence="4 8">3.4.21.89</ecNumber>
    </recommendedName>
</protein>
<dbReference type="PROSITE" id="PS00501">
    <property type="entry name" value="SPASE_I_1"/>
    <property type="match status" value="1"/>
</dbReference>
<dbReference type="InterPro" id="IPR019758">
    <property type="entry name" value="Pept_S26A_signal_pept_1_CS"/>
</dbReference>
<sequence>MDEFNNNNGYIHEEGKTSNVDNNIENSKLEKRSERNAKKNEKTGFFYDWVVPILIAVVLAVLINKFIVFKVKIPSESMVPTLNVGDRLFVTRVYNPENLDRGDVVVFHSDEKNEDMIKRLIGKPGDQIVIKDGIVTVNGETLYENYIGTPDKFNGTYEVPEGKYFFLGDNRFFSSDSRYWDNPYIDSSDIMGKAQLKVYPFDDFGMIK</sequence>
<dbReference type="Gene3D" id="2.10.109.10">
    <property type="entry name" value="Umud Fragment, subunit A"/>
    <property type="match status" value="1"/>
</dbReference>
<keyword evidence="6 8" id="KW-0378">Hydrolase</keyword>
<feature type="region of interest" description="Disordered" evidence="10">
    <location>
        <begin position="1"/>
        <end position="35"/>
    </location>
</feature>
<feature type="active site" evidence="7">
    <location>
        <position position="118"/>
    </location>
</feature>
<evidence type="ECO:0000256" key="7">
    <source>
        <dbReference type="PIRSR" id="PIRSR600223-1"/>
    </source>
</evidence>
<dbReference type="InterPro" id="IPR036286">
    <property type="entry name" value="LexA/Signal_pep-like_sf"/>
</dbReference>
<dbReference type="GO" id="GO:0005886">
    <property type="term" value="C:plasma membrane"/>
    <property type="evidence" value="ECO:0007669"/>
    <property type="project" value="UniProtKB-SubCell"/>
</dbReference>
<dbReference type="PROSITE" id="PS00760">
    <property type="entry name" value="SPASE_I_2"/>
    <property type="match status" value="1"/>
</dbReference>
<organism evidence="12 13">
    <name type="scientific">Clostridium disporicum</name>
    <dbReference type="NCBI Taxonomy" id="84024"/>
    <lineage>
        <taxon>Bacteria</taxon>
        <taxon>Bacillati</taxon>
        <taxon>Bacillota</taxon>
        <taxon>Clostridia</taxon>
        <taxon>Eubacteriales</taxon>
        <taxon>Clostridiaceae</taxon>
        <taxon>Clostridium</taxon>
    </lineage>
</organism>
<evidence type="ECO:0000313" key="13">
    <source>
        <dbReference type="Proteomes" id="UP000095594"/>
    </source>
</evidence>
<dbReference type="EC" id="3.4.21.89" evidence="4 8"/>
<feature type="compositionally biased region" description="Polar residues" evidence="10">
    <location>
        <begin position="17"/>
        <end position="26"/>
    </location>
</feature>
<keyword evidence="8" id="KW-0472">Membrane</keyword>
<comment type="subcellular location">
    <subcellularLocation>
        <location evidence="2">Cell membrane</location>
        <topology evidence="2">Single-pass type II membrane protein</topology>
    </subcellularLocation>
    <subcellularLocation>
        <location evidence="9">Membrane</location>
        <topology evidence="9">Single-pass type II membrane protein</topology>
    </subcellularLocation>
</comment>
<dbReference type="AlphaFoldDB" id="A0A174GSM9"/>
<evidence type="ECO:0000256" key="9">
    <source>
        <dbReference type="RuleBase" id="RU362042"/>
    </source>
</evidence>
<dbReference type="Pfam" id="PF10502">
    <property type="entry name" value="Peptidase_S26"/>
    <property type="match status" value="1"/>
</dbReference>
<dbReference type="PANTHER" id="PTHR43390">
    <property type="entry name" value="SIGNAL PEPTIDASE I"/>
    <property type="match status" value="1"/>
</dbReference>
<comment type="catalytic activity">
    <reaction evidence="1 8">
        <text>Cleavage of hydrophobic, N-terminal signal or leader sequences from secreted and periplasmic proteins.</text>
        <dbReference type="EC" id="3.4.21.89"/>
    </reaction>
</comment>
<evidence type="ECO:0000256" key="6">
    <source>
        <dbReference type="ARBA" id="ARBA00022801"/>
    </source>
</evidence>
<evidence type="ECO:0000256" key="1">
    <source>
        <dbReference type="ARBA" id="ARBA00000677"/>
    </source>
</evidence>